<evidence type="ECO:0000313" key="2">
    <source>
        <dbReference type="Proteomes" id="UP001412067"/>
    </source>
</evidence>
<dbReference type="EMBL" id="JBBWWR010000018">
    <property type="protein sequence ID" value="KAK8943760.1"/>
    <property type="molecule type" value="Genomic_DNA"/>
</dbReference>
<sequence>MAAATSLFARSSTALTPNHVHLRSLVPRYCPLRRFRLLSTRVLSVTGGFSAPVEVCVKESVTVPGNLENVEGGRSIKKIDPDVSVEIKITEVCYRRRPLL</sequence>
<evidence type="ECO:0008006" key="3">
    <source>
        <dbReference type="Google" id="ProtNLM"/>
    </source>
</evidence>
<comment type="caution">
    <text evidence="1">The sequence shown here is derived from an EMBL/GenBank/DDBJ whole genome shotgun (WGS) entry which is preliminary data.</text>
</comment>
<proteinExistence type="predicted"/>
<accession>A0ABR2LLM2</accession>
<dbReference type="Proteomes" id="UP001412067">
    <property type="component" value="Unassembled WGS sequence"/>
</dbReference>
<evidence type="ECO:0000313" key="1">
    <source>
        <dbReference type="EMBL" id="KAK8943760.1"/>
    </source>
</evidence>
<keyword evidence="2" id="KW-1185">Reference proteome</keyword>
<protein>
    <recommendedName>
        <fullName evidence="3">Chlororespiratory reduction 42</fullName>
    </recommendedName>
</protein>
<reference evidence="1 2" key="1">
    <citation type="journal article" date="2022" name="Nat. Plants">
        <title>Genomes of leafy and leafless Platanthera orchids illuminate the evolution of mycoheterotrophy.</title>
        <authorList>
            <person name="Li M.H."/>
            <person name="Liu K.W."/>
            <person name="Li Z."/>
            <person name="Lu H.C."/>
            <person name="Ye Q.L."/>
            <person name="Zhang D."/>
            <person name="Wang J.Y."/>
            <person name="Li Y.F."/>
            <person name="Zhong Z.M."/>
            <person name="Liu X."/>
            <person name="Yu X."/>
            <person name="Liu D.K."/>
            <person name="Tu X.D."/>
            <person name="Liu B."/>
            <person name="Hao Y."/>
            <person name="Liao X.Y."/>
            <person name="Jiang Y.T."/>
            <person name="Sun W.H."/>
            <person name="Chen J."/>
            <person name="Chen Y.Q."/>
            <person name="Ai Y."/>
            <person name="Zhai J.W."/>
            <person name="Wu S.S."/>
            <person name="Zhou Z."/>
            <person name="Hsiao Y.Y."/>
            <person name="Wu W.L."/>
            <person name="Chen Y.Y."/>
            <person name="Lin Y.F."/>
            <person name="Hsu J.L."/>
            <person name="Li C.Y."/>
            <person name="Wang Z.W."/>
            <person name="Zhao X."/>
            <person name="Zhong W.Y."/>
            <person name="Ma X.K."/>
            <person name="Ma L."/>
            <person name="Huang J."/>
            <person name="Chen G.Z."/>
            <person name="Huang M.Z."/>
            <person name="Huang L."/>
            <person name="Peng D.H."/>
            <person name="Luo Y.B."/>
            <person name="Zou S.Q."/>
            <person name="Chen S.P."/>
            <person name="Lan S."/>
            <person name="Tsai W.C."/>
            <person name="Van de Peer Y."/>
            <person name="Liu Z.J."/>
        </authorList>
    </citation>
    <scope>NUCLEOTIDE SEQUENCE [LARGE SCALE GENOMIC DNA]</scope>
    <source>
        <strain evidence="1">Lor288</strain>
    </source>
</reference>
<name>A0ABR2LLM2_9ASPA</name>
<organism evidence="1 2">
    <name type="scientific">Platanthera guangdongensis</name>
    <dbReference type="NCBI Taxonomy" id="2320717"/>
    <lineage>
        <taxon>Eukaryota</taxon>
        <taxon>Viridiplantae</taxon>
        <taxon>Streptophyta</taxon>
        <taxon>Embryophyta</taxon>
        <taxon>Tracheophyta</taxon>
        <taxon>Spermatophyta</taxon>
        <taxon>Magnoliopsida</taxon>
        <taxon>Liliopsida</taxon>
        <taxon>Asparagales</taxon>
        <taxon>Orchidaceae</taxon>
        <taxon>Orchidoideae</taxon>
        <taxon>Orchideae</taxon>
        <taxon>Orchidinae</taxon>
        <taxon>Platanthera</taxon>
    </lineage>
</organism>
<gene>
    <name evidence="1" type="ORF">KSP40_PGU013477</name>
</gene>